<dbReference type="HOGENOM" id="CLU_757842_0_0_2"/>
<dbReference type="Proteomes" id="UP000006681">
    <property type="component" value="Chromosome"/>
</dbReference>
<dbReference type="EMBL" id="CP002100">
    <property type="protein sequence ID" value="ADN51009.1"/>
    <property type="molecule type" value="Genomic_DNA"/>
</dbReference>
<feature type="transmembrane region" description="Helical" evidence="1">
    <location>
        <begin position="37"/>
        <end position="60"/>
    </location>
</feature>
<gene>
    <name evidence="2" type="ordered locus">Vdis_1631</name>
</gene>
<keyword evidence="1" id="KW-1133">Transmembrane helix</keyword>
<name>E1QTU2_VULDI</name>
<evidence type="ECO:0000313" key="2">
    <source>
        <dbReference type="EMBL" id="ADN51009.1"/>
    </source>
</evidence>
<dbReference type="RefSeq" id="WP_013336734.1">
    <property type="nucleotide sequence ID" value="NC_014537.1"/>
</dbReference>
<dbReference type="STRING" id="572478.Vdis_1631"/>
<dbReference type="GeneID" id="9752570"/>
<proteinExistence type="predicted"/>
<evidence type="ECO:0000313" key="3">
    <source>
        <dbReference type="Proteomes" id="UP000006681"/>
    </source>
</evidence>
<reference evidence="3" key="2">
    <citation type="journal article" date="2010" name="Stand. Genomic Sci.">
        <title>Complete genome sequence of Vulcanisaeta distributa type strain (IC-017T).</title>
        <authorList>
            <person name="Mavromatis K."/>
            <person name="Sikorski J."/>
            <person name="Pabst E."/>
            <person name="Teshima H."/>
            <person name="Lapidus A."/>
            <person name="Lucas S."/>
            <person name="Nolan M."/>
            <person name="Glavina Del Rio T."/>
            <person name="Cheng J."/>
            <person name="Bruce D."/>
            <person name="Goodwin L."/>
            <person name="Pitluck S."/>
            <person name="Liolios K."/>
            <person name="Ivanova N."/>
            <person name="Mikhailova N."/>
            <person name="Pati A."/>
            <person name="Chen A."/>
            <person name="Palaniappan K."/>
            <person name="Land M."/>
            <person name="Hauser L."/>
            <person name="Chang Y."/>
            <person name="Jeffries C."/>
            <person name="Rohde M."/>
            <person name="Spring S."/>
            <person name="Goker M."/>
            <person name="Wirth R."/>
            <person name="Woyke T."/>
            <person name="Bristow J."/>
            <person name="Eisen J."/>
            <person name="Markowitz V."/>
            <person name="Hugenholtz P."/>
            <person name="Klenk H."/>
            <person name="Kyrpides N."/>
        </authorList>
    </citation>
    <scope>NUCLEOTIDE SEQUENCE [LARGE SCALE GENOMIC DNA]</scope>
    <source>
        <strain evidence="3">DSM 14429 / JCM 11212 / NBRC 100878 / IC-017</strain>
    </source>
</reference>
<organism evidence="2 3">
    <name type="scientific">Vulcanisaeta distributa (strain DSM 14429 / JCM 11212 / NBRC 100878 / IC-017)</name>
    <dbReference type="NCBI Taxonomy" id="572478"/>
    <lineage>
        <taxon>Archaea</taxon>
        <taxon>Thermoproteota</taxon>
        <taxon>Thermoprotei</taxon>
        <taxon>Thermoproteales</taxon>
        <taxon>Thermoproteaceae</taxon>
        <taxon>Vulcanisaeta</taxon>
    </lineage>
</organism>
<evidence type="ECO:0000256" key="1">
    <source>
        <dbReference type="SAM" id="Phobius"/>
    </source>
</evidence>
<protein>
    <recommendedName>
        <fullName evidence="4">DUF58 domain-containing protein</fullName>
    </recommendedName>
</protein>
<keyword evidence="1" id="KW-0472">Membrane</keyword>
<keyword evidence="1" id="KW-0812">Transmembrane</keyword>
<evidence type="ECO:0008006" key="4">
    <source>
        <dbReference type="Google" id="ProtNLM"/>
    </source>
</evidence>
<dbReference type="OrthoDB" id="28596at2157"/>
<feature type="transmembrane region" description="Helical" evidence="1">
    <location>
        <begin position="12"/>
        <end position="31"/>
    </location>
</feature>
<reference evidence="2 3" key="1">
    <citation type="journal article" date="2010" name="Stand. Genomic Sci.">
        <title>Complete genome sequence of Vulcanisaeta distributa type strain (IC-017).</title>
        <authorList>
            <person name="Mavromatis K."/>
            <person name="Sikorski J."/>
            <person name="Pabst E."/>
            <person name="Teshima H."/>
            <person name="Lapidus A."/>
            <person name="Lucas S."/>
            <person name="Nolan M."/>
            <person name="Glavina Del Rio T."/>
            <person name="Cheng J.F."/>
            <person name="Bruce D."/>
            <person name="Goodwin L."/>
            <person name="Pitluck S."/>
            <person name="Liolios K."/>
            <person name="Ivanova N."/>
            <person name="Mikhailova N."/>
            <person name="Pati A."/>
            <person name="Chen A."/>
            <person name="Palaniappan K."/>
            <person name="Land M."/>
            <person name="Hauser L."/>
            <person name="Chang Y.J."/>
            <person name="Jeffries C.D."/>
            <person name="Rohde M."/>
            <person name="Spring S."/>
            <person name="Goker M."/>
            <person name="Wirth R."/>
            <person name="Woyke T."/>
            <person name="Bristow J."/>
            <person name="Eisen J.A."/>
            <person name="Markowitz V."/>
            <person name="Hugenholtz P."/>
            <person name="Klenk H.P."/>
            <person name="Kyrpides N.C."/>
        </authorList>
    </citation>
    <scope>NUCLEOTIDE SEQUENCE [LARGE SCALE GENOMIC DNA]</scope>
    <source>
        <strain evidence="3">DSM 14429 / JCM 11212 / NBRC 100878 / IC-017</strain>
    </source>
</reference>
<dbReference type="AlphaFoldDB" id="E1QTU2"/>
<dbReference type="eggNOG" id="arCOG02742">
    <property type="taxonomic scope" value="Archaea"/>
</dbReference>
<keyword evidence="3" id="KW-1185">Reference proteome</keyword>
<sequence>MIRVIPSNKLLIIYLVLSGIIYIGLLANNLFGTYFGLILFIVFTSYVLSWYLLAMLAALYSRLIFEQNSIELTVGSSTIINAKVLSRIPIRWGARLNLIHSPHVQSNVLNVKINGEFTVKLMGRWIGSARVIGGVMELEDSLGLLSIQRLLLCDCAEIIVRPRQLISATDRMGVGGYTGHGLSMEGRLGDFRSLLIYDYERPASSIHWLTSARVSELMMVNRSEYGSCPIFIINVSSRVLIPQDGDRPIDEALQIISDSSNYCGEVKVVLIRRGYVEERVVSRGVIPYLEREIRIRVIKSFSESDMFVDLPDYFRKYLDKDELLNIAYIRTSIDDEPLIDELSKVVNAIGSRSRIVLLNFKTVDG</sequence>
<accession>E1QTU2</accession>
<dbReference type="KEGG" id="vdi:Vdis_1631"/>